<evidence type="ECO:0000256" key="2">
    <source>
        <dbReference type="SAM" id="Phobius"/>
    </source>
</evidence>
<sequence length="1107" mass="120633">MTKQIHRGQSKEAAAIVSRIVNVCWSVFKFGVGLALVGVVTIGLYMYVRMDDEIRRHVEAFIGERYPHLDVTVGGARLMEGRGIVVYDVEFVPKGDRQLRDELLVVDELLIVCDVEITTLMHGTPPIQRVEVSRPRISLFRNAAGVWNFDQLIPRHPSGMPIPPIVIRKAEATLANEGAPDSQPILLRDIDLTVTPTAQAPATGGWPSLKIEATGIGPQLKQFELQGTVDGPQQAVAATAQLKGIQLDEQLIAWIRPALPPAVAGTRISATVDGTLNGAWQRSSGALPTGNATLLVRGGRVEDPRLARPITELTARIQLDPQELKVDDLRAKWGAAILAVALNRRGWAPNAGVALTARLDNVPLDAELRRTLAAAADPQHGPPMKIAGVLGEEWDNYSPHGVVDGALAARFDGLKWSPAATLTGRELSFESEKFAYRLNGGAGTISFKPRDDQRGAPALLDVNLFGLTAGGQRVNIVAQVTDPKPGAAGWAKISGQNLEVDDRVIAAVDQRIAETADGAPRNVIASIHPAGKFNLDYWQIQRPNPGDKPQISMQISVTDGRVNYDAFPYPLQKIQGVISAQGDQFTFSNFQSGGRQTINARGQLMPVQPGGPHELWLHFEGQQVPLDLSLFEALPEPVRNGWKMLQPNGSINVTADVRHRMGQGAPTFSVVVEPQAKSTLRPQFFEYYMEDVTGTISYYDGTVTIDNLTARHQDGVTLGTKGRGTFTSDRGWEFILSGLWADGIKVRPALMTAMPENLRRLIDSLRPSGTFALHGSELAFRQAASAISPLETTWDLNLECHQTDLHCGIDVESASGSVHLRGRSNQQQSFSEGELDLESVAYQGIQLTNVKGPMWVDESRALFGKWATEQTGQPERRVSGNVYGGTMVSNAWVRFAHTPQYSAEVAIAGADLNRMMVERFGARQSFSGKIDGNVAIAGEGPSLARLTGDGKVHIREANIYELPILVSLLKILRHGAPDSTAFNQSDIEFRIQGPHITLSRIDFLGDVVDLYGYGETGFDEHVKLLFRAELGPREYALPMVKHIVGQTSGNLMQLYVDGTLTDPKVTTEAFPGFNQMIQQIRTDFENGNGAAPRQATRTDPFGRPIGK</sequence>
<organism evidence="3 4">
    <name type="scientific">Lacipirellula parvula</name>
    <dbReference type="NCBI Taxonomy" id="2650471"/>
    <lineage>
        <taxon>Bacteria</taxon>
        <taxon>Pseudomonadati</taxon>
        <taxon>Planctomycetota</taxon>
        <taxon>Planctomycetia</taxon>
        <taxon>Pirellulales</taxon>
        <taxon>Lacipirellulaceae</taxon>
        <taxon>Lacipirellula</taxon>
    </lineage>
</organism>
<dbReference type="EMBL" id="AP021861">
    <property type="protein sequence ID" value="BBO34154.1"/>
    <property type="molecule type" value="Genomic_DNA"/>
</dbReference>
<evidence type="ECO:0000313" key="3">
    <source>
        <dbReference type="EMBL" id="BBO34154.1"/>
    </source>
</evidence>
<evidence type="ECO:0000313" key="4">
    <source>
        <dbReference type="Proteomes" id="UP000326837"/>
    </source>
</evidence>
<dbReference type="KEGG" id="lpav:PLANPX_3766"/>
<dbReference type="Proteomes" id="UP000326837">
    <property type="component" value="Chromosome"/>
</dbReference>
<feature type="region of interest" description="Disordered" evidence="1">
    <location>
        <begin position="1086"/>
        <end position="1107"/>
    </location>
</feature>
<keyword evidence="2" id="KW-0812">Transmembrane</keyword>
<proteinExistence type="predicted"/>
<dbReference type="GO" id="GO:0005886">
    <property type="term" value="C:plasma membrane"/>
    <property type="evidence" value="ECO:0007669"/>
    <property type="project" value="TreeGrafter"/>
</dbReference>
<dbReference type="PANTHER" id="PTHR30441:SF8">
    <property type="entry name" value="DUF748 DOMAIN-CONTAINING PROTEIN"/>
    <property type="match status" value="1"/>
</dbReference>
<feature type="transmembrane region" description="Helical" evidence="2">
    <location>
        <begin position="20"/>
        <end position="48"/>
    </location>
</feature>
<dbReference type="AlphaFoldDB" id="A0A5K7XBH8"/>
<dbReference type="PANTHER" id="PTHR30441">
    <property type="entry name" value="DUF748 DOMAIN-CONTAINING PROTEIN"/>
    <property type="match status" value="1"/>
</dbReference>
<protein>
    <submittedName>
        <fullName evidence="3">Uncharacterized protein</fullName>
    </submittedName>
</protein>
<name>A0A5K7XBH8_9BACT</name>
<gene>
    <name evidence="3" type="ORF">PLANPX_3766</name>
</gene>
<dbReference type="InterPro" id="IPR052894">
    <property type="entry name" value="AsmA-related"/>
</dbReference>
<dbReference type="RefSeq" id="WP_152099787.1">
    <property type="nucleotide sequence ID" value="NZ_AP021861.1"/>
</dbReference>
<dbReference type="GO" id="GO:0090313">
    <property type="term" value="P:regulation of protein targeting to membrane"/>
    <property type="evidence" value="ECO:0007669"/>
    <property type="project" value="TreeGrafter"/>
</dbReference>
<evidence type="ECO:0000256" key="1">
    <source>
        <dbReference type="SAM" id="MobiDB-lite"/>
    </source>
</evidence>
<accession>A0A5K7XBH8</accession>
<keyword evidence="4" id="KW-1185">Reference proteome</keyword>
<keyword evidence="2" id="KW-0472">Membrane</keyword>
<reference evidence="4" key="1">
    <citation type="submission" date="2019-10" db="EMBL/GenBank/DDBJ databases">
        <title>Lacipirellula parvula gen. nov., sp. nov., representing a lineage of planctomycetes widespread in freshwater anoxic habitats, and description of the family Lacipirellulaceae.</title>
        <authorList>
            <person name="Dedysh S.N."/>
            <person name="Kulichevskaya I.S."/>
            <person name="Beletsky A.V."/>
            <person name="Rakitin A.L."/>
            <person name="Mardanov A.V."/>
            <person name="Ivanova A.A."/>
            <person name="Saltykova V.X."/>
            <person name="Rijpstra W.I.C."/>
            <person name="Sinninghe Damste J.S."/>
            <person name="Ravin N.V."/>
        </authorList>
    </citation>
    <scope>NUCLEOTIDE SEQUENCE [LARGE SCALE GENOMIC DNA]</scope>
    <source>
        <strain evidence="4">PX69</strain>
    </source>
</reference>
<keyword evidence="2" id="KW-1133">Transmembrane helix</keyword>